<dbReference type="PANTHER" id="PTHR16465">
    <property type="entry name" value="NUCLEASE-RELATED"/>
    <property type="match status" value="1"/>
</dbReference>
<keyword evidence="3 11" id="KW-0479">Metal-binding</keyword>
<dbReference type="Gene3D" id="4.10.1000.10">
    <property type="entry name" value="Zinc finger, CCCH-type"/>
    <property type="match status" value="1"/>
</dbReference>
<sequence>MGRRYLCDYCDRSFQDNLHNRKKHLNGVQHQRCKKAWYDLYRDASEILAEEQTKKLCRRFIQSGQCDFGPGCRFSHMSVQELDALKAHVEAEKKMKEEQSRQAPPCTIESWLEERAKRKIRHNENCINSAFAVMSEPPSYHLPPGWPPLCELPPSLHPPTSSEWDEQQDLEWG</sequence>
<evidence type="ECO:0000256" key="4">
    <source>
        <dbReference type="ARBA" id="ARBA00022728"/>
    </source>
</evidence>
<feature type="zinc finger region" description="C3H1-type" evidence="11">
    <location>
        <begin position="51"/>
        <end position="79"/>
    </location>
</feature>
<accession>A0AAD1S9F9</accession>
<dbReference type="InterPro" id="IPR000571">
    <property type="entry name" value="Znf_CCCH"/>
</dbReference>
<dbReference type="GO" id="GO:0006397">
    <property type="term" value="P:mRNA processing"/>
    <property type="evidence" value="ECO:0007669"/>
    <property type="project" value="UniProtKB-KW"/>
</dbReference>
<evidence type="ECO:0000256" key="12">
    <source>
        <dbReference type="SAM" id="MobiDB-lite"/>
    </source>
</evidence>
<dbReference type="InterPro" id="IPR036855">
    <property type="entry name" value="Znf_CCCH_sf"/>
</dbReference>
<keyword evidence="15" id="KW-1185">Reference proteome</keyword>
<dbReference type="EMBL" id="OW240916">
    <property type="protein sequence ID" value="CAH2294980.1"/>
    <property type="molecule type" value="Genomic_DNA"/>
</dbReference>
<feature type="domain" description="C3H1-type" evidence="13">
    <location>
        <begin position="51"/>
        <end position="79"/>
    </location>
</feature>
<dbReference type="InterPro" id="IPR036236">
    <property type="entry name" value="Znf_C2H2_sf"/>
</dbReference>
<dbReference type="Pfam" id="PF00642">
    <property type="entry name" value="zf-CCCH"/>
    <property type="match status" value="1"/>
</dbReference>
<dbReference type="InterPro" id="IPR013085">
    <property type="entry name" value="U1-CZ_Znf_C2H2"/>
</dbReference>
<dbReference type="PANTHER" id="PTHR16465:SF0">
    <property type="entry name" value="ZINC FINGER MATRIN-TYPE PROTEIN 5"/>
    <property type="match status" value="1"/>
</dbReference>
<dbReference type="GO" id="GO:0008270">
    <property type="term" value="F:zinc ion binding"/>
    <property type="evidence" value="ECO:0007669"/>
    <property type="project" value="UniProtKB-KW"/>
</dbReference>
<name>A0AAD1S9F9_PELCU</name>
<dbReference type="Gene3D" id="3.30.160.60">
    <property type="entry name" value="Classic Zinc Finger"/>
    <property type="match status" value="1"/>
</dbReference>
<keyword evidence="5 11" id="KW-0863">Zinc-finger</keyword>
<evidence type="ECO:0000313" key="15">
    <source>
        <dbReference type="Proteomes" id="UP001295444"/>
    </source>
</evidence>
<dbReference type="SUPFAM" id="SSF90229">
    <property type="entry name" value="CCCH zinc finger"/>
    <property type="match status" value="1"/>
</dbReference>
<keyword evidence="2" id="KW-0507">mRNA processing</keyword>
<evidence type="ECO:0000256" key="11">
    <source>
        <dbReference type="PROSITE-ProRule" id="PRU00723"/>
    </source>
</evidence>
<dbReference type="GO" id="GO:0005689">
    <property type="term" value="C:U12-type spliceosomal complex"/>
    <property type="evidence" value="ECO:0007669"/>
    <property type="project" value="TreeGrafter"/>
</dbReference>
<dbReference type="GO" id="GO:0008380">
    <property type="term" value="P:RNA splicing"/>
    <property type="evidence" value="ECO:0007669"/>
    <property type="project" value="UniProtKB-KW"/>
</dbReference>
<evidence type="ECO:0000256" key="9">
    <source>
        <dbReference type="ARBA" id="ARBA00067764"/>
    </source>
</evidence>
<evidence type="ECO:0000256" key="10">
    <source>
        <dbReference type="ARBA" id="ARBA00076547"/>
    </source>
</evidence>
<gene>
    <name evidence="14" type="ORF">PECUL_23A016529</name>
</gene>
<proteinExistence type="predicted"/>
<dbReference type="FunFam" id="3.30.160.60:FF:000741">
    <property type="entry name" value="Zinc finger matrin-type protein 5"/>
    <property type="match status" value="1"/>
</dbReference>
<comment type="subcellular location">
    <subcellularLocation>
        <location evidence="1">Nucleus</location>
    </subcellularLocation>
</comment>
<evidence type="ECO:0000256" key="7">
    <source>
        <dbReference type="ARBA" id="ARBA00023187"/>
    </source>
</evidence>
<feature type="compositionally biased region" description="Acidic residues" evidence="12">
    <location>
        <begin position="163"/>
        <end position="173"/>
    </location>
</feature>
<organism evidence="14 15">
    <name type="scientific">Pelobates cultripes</name>
    <name type="common">Western spadefoot toad</name>
    <dbReference type="NCBI Taxonomy" id="61616"/>
    <lineage>
        <taxon>Eukaryota</taxon>
        <taxon>Metazoa</taxon>
        <taxon>Chordata</taxon>
        <taxon>Craniata</taxon>
        <taxon>Vertebrata</taxon>
        <taxon>Euteleostomi</taxon>
        <taxon>Amphibia</taxon>
        <taxon>Batrachia</taxon>
        <taxon>Anura</taxon>
        <taxon>Pelobatoidea</taxon>
        <taxon>Pelobatidae</taxon>
        <taxon>Pelobates</taxon>
    </lineage>
</organism>
<keyword evidence="6 11" id="KW-0862">Zinc</keyword>
<evidence type="ECO:0000313" key="14">
    <source>
        <dbReference type="EMBL" id="CAH2294980.1"/>
    </source>
</evidence>
<evidence type="ECO:0000256" key="8">
    <source>
        <dbReference type="ARBA" id="ARBA00023242"/>
    </source>
</evidence>
<dbReference type="PROSITE" id="PS50103">
    <property type="entry name" value="ZF_C3H1"/>
    <property type="match status" value="1"/>
</dbReference>
<reference evidence="14" key="1">
    <citation type="submission" date="2022-03" db="EMBL/GenBank/DDBJ databases">
        <authorList>
            <person name="Alioto T."/>
            <person name="Alioto T."/>
            <person name="Gomez Garrido J."/>
        </authorList>
    </citation>
    <scope>NUCLEOTIDE SEQUENCE</scope>
</reference>
<evidence type="ECO:0000256" key="2">
    <source>
        <dbReference type="ARBA" id="ARBA00022664"/>
    </source>
</evidence>
<evidence type="ECO:0000256" key="1">
    <source>
        <dbReference type="ARBA" id="ARBA00004123"/>
    </source>
</evidence>
<keyword evidence="8" id="KW-0539">Nucleus</keyword>
<dbReference type="AlphaFoldDB" id="A0AAD1S9F9"/>
<evidence type="ECO:0000256" key="5">
    <source>
        <dbReference type="ARBA" id="ARBA00022771"/>
    </source>
</evidence>
<evidence type="ECO:0000256" key="3">
    <source>
        <dbReference type="ARBA" id="ARBA00022723"/>
    </source>
</evidence>
<dbReference type="SUPFAM" id="SSF57667">
    <property type="entry name" value="beta-beta-alpha zinc fingers"/>
    <property type="match status" value="1"/>
</dbReference>
<keyword evidence="4" id="KW-0747">Spliceosome</keyword>
<feature type="region of interest" description="Disordered" evidence="12">
    <location>
        <begin position="151"/>
        <end position="173"/>
    </location>
</feature>
<dbReference type="Proteomes" id="UP001295444">
    <property type="component" value="Chromosome 05"/>
</dbReference>
<evidence type="ECO:0000259" key="13">
    <source>
        <dbReference type="PROSITE" id="PS50103"/>
    </source>
</evidence>
<evidence type="ECO:0000256" key="6">
    <source>
        <dbReference type="ARBA" id="ARBA00022833"/>
    </source>
</evidence>
<keyword evidence="7" id="KW-0508">mRNA splicing</keyword>
<protein>
    <recommendedName>
        <fullName evidence="9">Zinc finger matrin-type protein 5</fullName>
    </recommendedName>
    <alternativeName>
        <fullName evidence="10">U11/U12 small nuclear ribonucleoprotein 20 kDa protein</fullName>
    </alternativeName>
</protein>
<dbReference type="Pfam" id="PF06220">
    <property type="entry name" value="zf-U1"/>
    <property type="match status" value="1"/>
</dbReference>